<dbReference type="SUPFAM" id="SSF52540">
    <property type="entry name" value="P-loop containing nucleoside triphosphate hydrolases"/>
    <property type="match status" value="1"/>
</dbReference>
<dbReference type="PANTHER" id="PTHR10695">
    <property type="entry name" value="DEPHOSPHO-COA KINASE-RELATED"/>
    <property type="match status" value="1"/>
</dbReference>
<protein>
    <recommendedName>
        <fullName evidence="4">Dephospho-CoA kinase</fullName>
    </recommendedName>
</protein>
<dbReference type="NCBIfam" id="TIGR00152">
    <property type="entry name" value="dephospho-CoA kinase"/>
    <property type="match status" value="1"/>
</dbReference>
<accession>X1RET8</accession>
<proteinExistence type="inferred from homology"/>
<comment type="caution">
    <text evidence="3">The sequence shown here is derived from an EMBL/GenBank/DDBJ whole genome shotgun (WGS) entry which is preliminary data.</text>
</comment>
<dbReference type="InterPro" id="IPR001977">
    <property type="entry name" value="Depp_CoAkinase"/>
</dbReference>
<reference evidence="3" key="1">
    <citation type="journal article" date="2014" name="Front. Microbiol.">
        <title>High frequency of phylogenetically diverse reductive dehalogenase-homologous genes in deep subseafloor sedimentary metagenomes.</title>
        <authorList>
            <person name="Kawai M."/>
            <person name="Futagami T."/>
            <person name="Toyoda A."/>
            <person name="Takaki Y."/>
            <person name="Nishi S."/>
            <person name="Hori S."/>
            <person name="Arai W."/>
            <person name="Tsubouchi T."/>
            <person name="Morono Y."/>
            <person name="Uchiyama I."/>
            <person name="Ito T."/>
            <person name="Fujiyama A."/>
            <person name="Inagaki F."/>
            <person name="Takami H."/>
        </authorList>
    </citation>
    <scope>NUCLEOTIDE SEQUENCE</scope>
    <source>
        <strain evidence="3">Expedition CK06-06</strain>
    </source>
</reference>
<name>X1RET8_9ZZZZ</name>
<dbReference type="GO" id="GO:0004140">
    <property type="term" value="F:dephospho-CoA kinase activity"/>
    <property type="evidence" value="ECO:0007669"/>
    <property type="project" value="InterPro"/>
</dbReference>
<keyword evidence="2" id="KW-0067">ATP-binding</keyword>
<dbReference type="CDD" id="cd02022">
    <property type="entry name" value="DPCK"/>
    <property type="match status" value="1"/>
</dbReference>
<dbReference type="AlphaFoldDB" id="X1RET8"/>
<dbReference type="PANTHER" id="PTHR10695:SF46">
    <property type="entry name" value="BIFUNCTIONAL COENZYME A SYNTHASE-RELATED"/>
    <property type="match status" value="1"/>
</dbReference>
<organism evidence="3">
    <name type="scientific">marine sediment metagenome</name>
    <dbReference type="NCBI Taxonomy" id="412755"/>
    <lineage>
        <taxon>unclassified sequences</taxon>
        <taxon>metagenomes</taxon>
        <taxon>ecological metagenomes</taxon>
    </lineage>
</organism>
<dbReference type="HAMAP" id="MF_00376">
    <property type="entry name" value="Dephospho_CoA_kinase"/>
    <property type="match status" value="1"/>
</dbReference>
<evidence type="ECO:0008006" key="4">
    <source>
        <dbReference type="Google" id="ProtNLM"/>
    </source>
</evidence>
<dbReference type="GO" id="GO:0015937">
    <property type="term" value="P:coenzyme A biosynthetic process"/>
    <property type="evidence" value="ECO:0007669"/>
    <property type="project" value="InterPro"/>
</dbReference>
<gene>
    <name evidence="3" type="ORF">S12H4_18802</name>
</gene>
<dbReference type="GO" id="GO:0005524">
    <property type="term" value="F:ATP binding"/>
    <property type="evidence" value="ECO:0007669"/>
    <property type="project" value="UniProtKB-KW"/>
</dbReference>
<keyword evidence="1" id="KW-0547">Nucleotide-binding</keyword>
<dbReference type="EMBL" id="BARW01009330">
    <property type="protein sequence ID" value="GAI79118.1"/>
    <property type="molecule type" value="Genomic_DNA"/>
</dbReference>
<evidence type="ECO:0000256" key="1">
    <source>
        <dbReference type="ARBA" id="ARBA00022741"/>
    </source>
</evidence>
<evidence type="ECO:0000313" key="3">
    <source>
        <dbReference type="EMBL" id="GAI79118.1"/>
    </source>
</evidence>
<sequence>MLIVGLTGGMSSGKSTVLKIFKNFGCKTVDADEIAHQLTRPGTKVLREIIRKFGQEVLNKKGTLNRKRLAEAIFRDRQKRKSLNAIMHPKIIAEMKKRIKGVQKLTAQSRRKIVLVDIPLLFEAKLEYLVDKIILVYVPQKIQIERLQRDDNLTLKEARTRICIFQ</sequence>
<dbReference type="Pfam" id="PF01121">
    <property type="entry name" value="CoaE"/>
    <property type="match status" value="1"/>
</dbReference>
<evidence type="ECO:0000256" key="2">
    <source>
        <dbReference type="ARBA" id="ARBA00022840"/>
    </source>
</evidence>
<dbReference type="InterPro" id="IPR027417">
    <property type="entry name" value="P-loop_NTPase"/>
</dbReference>
<dbReference type="Gene3D" id="3.40.50.300">
    <property type="entry name" value="P-loop containing nucleotide triphosphate hydrolases"/>
    <property type="match status" value="1"/>
</dbReference>
<dbReference type="PROSITE" id="PS51219">
    <property type="entry name" value="DPCK"/>
    <property type="match status" value="1"/>
</dbReference>